<evidence type="ECO:0000256" key="1">
    <source>
        <dbReference type="SAM" id="MobiDB-lite"/>
    </source>
</evidence>
<feature type="non-terminal residue" evidence="2">
    <location>
        <position position="1"/>
    </location>
</feature>
<name>A0A3M7L1R8_AUXPR</name>
<dbReference type="EMBL" id="QOKY01000142">
    <property type="protein sequence ID" value="RMZ56547.1"/>
    <property type="molecule type" value="Genomic_DNA"/>
</dbReference>
<reference evidence="3" key="1">
    <citation type="journal article" date="2018" name="Algal Res.">
        <title>Characterization of plant carbon substrate utilization by Auxenochlorella protothecoides.</title>
        <authorList>
            <person name="Vogler B.W."/>
            <person name="Starkenburg S.R."/>
            <person name="Sudasinghe N."/>
            <person name="Schambach J.Y."/>
            <person name="Rollin J.A."/>
            <person name="Pattathil S."/>
            <person name="Barry A.N."/>
        </authorList>
    </citation>
    <scope>NUCLEOTIDE SEQUENCE [LARGE SCALE GENOMIC DNA]</scope>
    <source>
        <strain evidence="3">UTEX 25</strain>
    </source>
</reference>
<protein>
    <submittedName>
        <fullName evidence="2">Uncharacterized protein</fullName>
    </submittedName>
</protein>
<proteinExistence type="predicted"/>
<sequence length="295" mass="30647">GLPPRRCRHPGRRPHTACSGTGGTQSRSMPLDAFQAAALRLQGLLVGVGNGEEELERSMLIAAPQELKLLAATASVLLALVKTAAWRCEERGSAASPRLLPPVVAEACRARWRAGEAMYSGLRPAQRVLAGLAEGLSSTAATLAVAAALDSMAQELLARAPPGTAAALPLAMVAAWHGAAAYADVAPDEEEAAVVRDAAENAERYYRVVLPSWGHTPAEASRAFRAVAAAWLGHADEVARVAALSRALEAGYMLAAWRMTGSTLVAAAVAAAGVGVDLRCSLLAGKRRPLRRGGE</sequence>
<gene>
    <name evidence="2" type="ORF">APUTEX25_001394</name>
</gene>
<feature type="compositionally biased region" description="Basic residues" evidence="1">
    <location>
        <begin position="1"/>
        <end position="15"/>
    </location>
</feature>
<feature type="region of interest" description="Disordered" evidence="1">
    <location>
        <begin position="1"/>
        <end position="27"/>
    </location>
</feature>
<evidence type="ECO:0000313" key="3">
    <source>
        <dbReference type="Proteomes" id="UP000279271"/>
    </source>
</evidence>
<organism evidence="2 3">
    <name type="scientific">Auxenochlorella protothecoides</name>
    <name type="common">Green microalga</name>
    <name type="synonym">Chlorella protothecoides</name>
    <dbReference type="NCBI Taxonomy" id="3075"/>
    <lineage>
        <taxon>Eukaryota</taxon>
        <taxon>Viridiplantae</taxon>
        <taxon>Chlorophyta</taxon>
        <taxon>core chlorophytes</taxon>
        <taxon>Trebouxiophyceae</taxon>
        <taxon>Chlorellales</taxon>
        <taxon>Chlorellaceae</taxon>
        <taxon>Auxenochlorella</taxon>
    </lineage>
</organism>
<evidence type="ECO:0000313" key="2">
    <source>
        <dbReference type="EMBL" id="RMZ56547.1"/>
    </source>
</evidence>
<accession>A0A3M7L1R8</accession>
<comment type="caution">
    <text evidence="2">The sequence shown here is derived from an EMBL/GenBank/DDBJ whole genome shotgun (WGS) entry which is preliminary data.</text>
</comment>
<dbReference type="AlphaFoldDB" id="A0A3M7L1R8"/>
<dbReference type="Proteomes" id="UP000279271">
    <property type="component" value="Unassembled WGS sequence"/>
</dbReference>